<dbReference type="InterPro" id="IPR020568">
    <property type="entry name" value="Ribosomal_Su5_D2-typ_SF"/>
</dbReference>
<feature type="binding site" evidence="8">
    <location>
        <position position="521"/>
    </location>
    <ligand>
        <name>Mg(2+)</name>
        <dbReference type="ChEBI" id="CHEBI:18420"/>
    </ligand>
</feature>
<dbReference type="PANTHER" id="PTHR11252">
    <property type="entry name" value="POLYRIBONUCLEOTIDE NUCLEOTIDYLTRANSFERASE"/>
    <property type="match status" value="1"/>
</dbReference>
<dbReference type="InterPro" id="IPR004088">
    <property type="entry name" value="KH_dom_type_1"/>
</dbReference>
<dbReference type="InterPro" id="IPR012162">
    <property type="entry name" value="PNPase"/>
</dbReference>
<dbReference type="InterPro" id="IPR003029">
    <property type="entry name" value="S1_domain"/>
</dbReference>
<gene>
    <name evidence="8" type="primary">pnp</name>
    <name evidence="10" type="ORF">GBI87_09540</name>
</gene>
<feature type="region of interest" description="Disordered" evidence="9">
    <location>
        <begin position="407"/>
        <end position="427"/>
    </location>
</feature>
<dbReference type="NCBIfam" id="TIGR03591">
    <property type="entry name" value="polynuc_phos"/>
    <property type="match status" value="1"/>
</dbReference>
<protein>
    <recommendedName>
        <fullName evidence="8">Polyribonucleotide nucleotidyltransferase</fullName>
        <ecNumber evidence="8">2.7.7.8</ecNumber>
    </recommendedName>
    <alternativeName>
        <fullName evidence="8">Polynucleotide phosphorylase</fullName>
        <shortName evidence="8">PNPase</shortName>
    </alternativeName>
</protein>
<dbReference type="GO" id="GO:0004654">
    <property type="term" value="F:polyribonucleotide nucleotidyltransferase activity"/>
    <property type="evidence" value="ECO:0007669"/>
    <property type="project" value="UniProtKB-UniRule"/>
</dbReference>
<organism evidence="10 11">
    <name type="scientific">Bifidobacterium longum</name>
    <dbReference type="NCBI Taxonomy" id="216816"/>
    <lineage>
        <taxon>Bacteria</taxon>
        <taxon>Bacillati</taxon>
        <taxon>Actinomycetota</taxon>
        <taxon>Actinomycetes</taxon>
        <taxon>Bifidobacteriales</taxon>
        <taxon>Bifidobacteriaceae</taxon>
        <taxon>Bifidobacterium</taxon>
    </lineage>
</organism>
<dbReference type="NCBIfam" id="TIGR02696">
    <property type="entry name" value="pppGpp_PNP"/>
    <property type="match status" value="1"/>
</dbReference>
<dbReference type="GO" id="GO:0003723">
    <property type="term" value="F:RNA binding"/>
    <property type="evidence" value="ECO:0007669"/>
    <property type="project" value="UniProtKB-UniRule"/>
</dbReference>
<evidence type="ECO:0000256" key="2">
    <source>
        <dbReference type="ARBA" id="ARBA00022490"/>
    </source>
</evidence>
<dbReference type="EC" id="2.7.7.8" evidence="8"/>
<evidence type="ECO:0000256" key="5">
    <source>
        <dbReference type="ARBA" id="ARBA00022723"/>
    </source>
</evidence>
<dbReference type="AlphaFoldDB" id="A0A6G0GW07"/>
<feature type="compositionally biased region" description="Basic and acidic residues" evidence="9">
    <location>
        <begin position="797"/>
        <end position="919"/>
    </location>
</feature>
<comment type="function">
    <text evidence="8">Involved in mRNA degradation. Catalyzes the phosphorolysis of single-stranded polyribonucleotides processively in the 3'- to 5'-direction.</text>
</comment>
<dbReference type="PROSITE" id="PS50084">
    <property type="entry name" value="KH_TYPE_1"/>
    <property type="match status" value="1"/>
</dbReference>
<dbReference type="Gene3D" id="3.30.230.70">
    <property type="entry name" value="GHMP Kinase, N-terminal domain"/>
    <property type="match status" value="2"/>
</dbReference>
<proteinExistence type="inferred from homology"/>
<keyword evidence="2 8" id="KW-0963">Cytoplasm</keyword>
<dbReference type="PROSITE" id="PS50126">
    <property type="entry name" value="S1"/>
    <property type="match status" value="1"/>
</dbReference>
<dbReference type="FunFam" id="3.30.230.70:FF:000002">
    <property type="entry name" value="Polyribonucleotide nucleotidyltransferase"/>
    <property type="match status" value="1"/>
</dbReference>
<dbReference type="InterPro" id="IPR036456">
    <property type="entry name" value="PNPase_PH_RNA-bd_sf"/>
</dbReference>
<dbReference type="SUPFAM" id="SSF54211">
    <property type="entry name" value="Ribosomal protein S5 domain 2-like"/>
    <property type="match status" value="2"/>
</dbReference>
<dbReference type="CDD" id="cd04472">
    <property type="entry name" value="S1_PNPase"/>
    <property type="match status" value="1"/>
</dbReference>
<dbReference type="EMBL" id="WDWU01000015">
    <property type="protein sequence ID" value="KAB7056269.1"/>
    <property type="molecule type" value="Genomic_DNA"/>
</dbReference>
<evidence type="ECO:0000256" key="8">
    <source>
        <dbReference type="HAMAP-Rule" id="MF_01595"/>
    </source>
</evidence>
<dbReference type="InterPro" id="IPR036345">
    <property type="entry name" value="ExoRNase_PH_dom2_sf"/>
</dbReference>
<keyword evidence="5 8" id="KW-0479">Metal-binding</keyword>
<evidence type="ECO:0000313" key="11">
    <source>
        <dbReference type="Proteomes" id="UP000467387"/>
    </source>
</evidence>
<reference evidence="10 11" key="1">
    <citation type="journal article" date="2019" name="Nat. Med.">
        <title>A library of human gut bacterial isolates paired with longitudinal multiomics data enables mechanistic microbiome research.</title>
        <authorList>
            <person name="Poyet M."/>
            <person name="Groussin M."/>
            <person name="Gibbons S.M."/>
            <person name="Avila-Pacheco J."/>
            <person name="Jiang X."/>
            <person name="Kearney S.M."/>
            <person name="Perrotta A.R."/>
            <person name="Berdy B."/>
            <person name="Zhao S."/>
            <person name="Lieberman T.D."/>
            <person name="Swanson P.K."/>
            <person name="Smith M."/>
            <person name="Roesemann S."/>
            <person name="Alexander J.E."/>
            <person name="Rich S.A."/>
            <person name="Livny J."/>
            <person name="Vlamakis H."/>
            <person name="Clish C."/>
            <person name="Bullock K."/>
            <person name="Deik A."/>
            <person name="Scott J."/>
            <person name="Pierce K.A."/>
            <person name="Xavier R.J."/>
            <person name="Alm E.J."/>
        </authorList>
    </citation>
    <scope>NUCLEOTIDE SEQUENCE [LARGE SCALE GENOMIC DNA]</scope>
    <source>
        <strain evidence="10 11">BIOML-A210</strain>
    </source>
</reference>
<keyword evidence="4 8" id="KW-0548">Nucleotidyltransferase</keyword>
<evidence type="ECO:0000256" key="6">
    <source>
        <dbReference type="ARBA" id="ARBA00022842"/>
    </source>
</evidence>
<dbReference type="SMART" id="SM00316">
    <property type="entry name" value="S1"/>
    <property type="match status" value="1"/>
</dbReference>
<keyword evidence="6 8" id="KW-0460">Magnesium</keyword>
<keyword evidence="7 8" id="KW-0694">RNA-binding</keyword>
<feature type="region of interest" description="Disordered" evidence="9">
    <location>
        <begin position="727"/>
        <end position="967"/>
    </location>
</feature>
<dbReference type="CDD" id="cd02393">
    <property type="entry name" value="KH-I_PNPase"/>
    <property type="match status" value="1"/>
</dbReference>
<sequence length="967" mass="108610">MEGPEIKAVEAVIDNGSFGKRTLRFETGRLAQQADGAVAAYLDDDSMILSTTTAGSSPKENYDFFPLTVDVEEKMYAAGKIPGSFFRREGRPSSEAILACRIIDRPLRPLFPHTLRNEVQVVETVLAVNPDDAYDVIALNAASASTMISGLPFEGPVSGVRLALIDGQWVAFPRWSERERAVFEIVVAGRVIENGDVAIAMIEAGAGKNAWHLIYDEGQTKPDEEVVAGGLEAAKPFIKVICEAQDELKKIAAKETKEFQLFPEYTDELYARIDEIAHKDLDEALSIAEKLPRQDRIHEIKEHVREVLADEFTDMDDAEKDKELGNAFKELQRQIVRRRILTEDYRIDGRGLRDIRTLSAEVDIVPRVHGSALFQRGETQILGVTTLNMLKMEQQIDALSGPQSKRYMHNYEMPPYSTGETGRVGSPKRREIGHGALAEKALVPVLPSREEFPYAIRQVSEAIGSNGSTSMGSVCASTLSLLAAGVPLKAPVAGIAMGLVSGDVDGKHIFKTLTDILGAEDAFGDMDFKVAGTSEFITALQLDTKLDGIPADILAAALQQAKEARATILEVINECIDGPAEMSEFAPRIITTSVPVEKIGEVIGPKGKMINQIQEDTGAEIAIEDDGTVFISSEGGEAAEKAKAIIDQIANPHVPEAGETYNGKVVKTTSFGAFVNLTPGTDGLLHISQIRNLANGERIDAVEDVLKEGDTVEVIVQGVDDRGKISLAIPGFEDQENNARPSRGDRDDRRGGRGRGDRDDRRGGRGRRSDRDDRDFDDRDDRPRRRRSDDFEDDYDDRPRRRRSDDRDFDRDDRDDDRPRRRRSADRDFDDRDDRDARDSRDDDRPRRRRSADRDFDDRDDRDARDSRDDDRPRRRRSADRDFDDRDDRDARDSRDDDRPRRRRSSDRDDRGDRDDRRGGSRGRGRGSDRNPRYATDDNYDDYRADREERTERPRRRVRRDFDPFED</sequence>
<keyword evidence="3 8" id="KW-0808">Transferase</keyword>
<dbReference type="GO" id="GO:0000287">
    <property type="term" value="F:magnesium ion binding"/>
    <property type="evidence" value="ECO:0007669"/>
    <property type="project" value="UniProtKB-UniRule"/>
</dbReference>
<dbReference type="Pfam" id="PF00575">
    <property type="entry name" value="S1"/>
    <property type="match status" value="1"/>
</dbReference>
<comment type="cofactor">
    <cofactor evidence="8">
        <name>Mg(2+)</name>
        <dbReference type="ChEBI" id="CHEBI:18420"/>
    </cofactor>
</comment>
<dbReference type="GO" id="GO:0006402">
    <property type="term" value="P:mRNA catabolic process"/>
    <property type="evidence" value="ECO:0007669"/>
    <property type="project" value="UniProtKB-UniRule"/>
</dbReference>
<dbReference type="GO" id="GO:0000175">
    <property type="term" value="F:3'-5'-RNA exonuclease activity"/>
    <property type="evidence" value="ECO:0007669"/>
    <property type="project" value="TreeGrafter"/>
</dbReference>
<dbReference type="InterPro" id="IPR027408">
    <property type="entry name" value="PNPase/RNase_PH_dom_sf"/>
</dbReference>
<evidence type="ECO:0000256" key="7">
    <source>
        <dbReference type="ARBA" id="ARBA00022884"/>
    </source>
</evidence>
<dbReference type="SUPFAM" id="SSF50249">
    <property type="entry name" value="Nucleic acid-binding proteins"/>
    <property type="match status" value="1"/>
</dbReference>
<dbReference type="Pfam" id="PF01138">
    <property type="entry name" value="RNase_PH"/>
    <property type="match status" value="2"/>
</dbReference>
<dbReference type="Pfam" id="PF03726">
    <property type="entry name" value="PNPase"/>
    <property type="match status" value="1"/>
</dbReference>
<accession>A0A6G0GW07</accession>
<dbReference type="Gene3D" id="2.40.50.140">
    <property type="entry name" value="Nucleic acid-binding proteins"/>
    <property type="match status" value="1"/>
</dbReference>
<evidence type="ECO:0000256" key="1">
    <source>
        <dbReference type="ARBA" id="ARBA00007404"/>
    </source>
</evidence>
<dbReference type="NCBIfam" id="NF008805">
    <property type="entry name" value="PRK11824.1"/>
    <property type="match status" value="1"/>
</dbReference>
<dbReference type="InterPro" id="IPR036612">
    <property type="entry name" value="KH_dom_type_1_sf"/>
</dbReference>
<comment type="caution">
    <text evidence="10">The sequence shown here is derived from an EMBL/GenBank/DDBJ whole genome shotgun (WGS) entry which is preliminary data.</text>
</comment>
<dbReference type="Gene3D" id="3.30.1370.10">
    <property type="entry name" value="K Homology domain, type 1"/>
    <property type="match status" value="1"/>
</dbReference>
<evidence type="ECO:0000256" key="4">
    <source>
        <dbReference type="ARBA" id="ARBA00022695"/>
    </source>
</evidence>
<dbReference type="SUPFAM" id="SSF54791">
    <property type="entry name" value="Eukaryotic type KH-domain (KH-domain type I)"/>
    <property type="match status" value="1"/>
</dbReference>
<comment type="similarity">
    <text evidence="1 8">Belongs to the polyribonucleotide nucleotidyltransferase family.</text>
</comment>
<dbReference type="InterPro" id="IPR004087">
    <property type="entry name" value="KH_dom"/>
</dbReference>
<feature type="compositionally biased region" description="Basic and acidic residues" evidence="9">
    <location>
        <begin position="742"/>
        <end position="789"/>
    </location>
</feature>
<dbReference type="InterPro" id="IPR012340">
    <property type="entry name" value="NA-bd_OB-fold"/>
</dbReference>
<evidence type="ECO:0000256" key="9">
    <source>
        <dbReference type="SAM" id="MobiDB-lite"/>
    </source>
</evidence>
<evidence type="ECO:0000313" key="10">
    <source>
        <dbReference type="EMBL" id="KAB7056269.1"/>
    </source>
</evidence>
<dbReference type="SUPFAM" id="SSF55666">
    <property type="entry name" value="Ribonuclease PH domain 2-like"/>
    <property type="match status" value="2"/>
</dbReference>
<dbReference type="CDD" id="cd11364">
    <property type="entry name" value="RNase_PH_PNPase_2"/>
    <property type="match status" value="1"/>
</dbReference>
<dbReference type="GO" id="GO:0005829">
    <property type="term" value="C:cytosol"/>
    <property type="evidence" value="ECO:0007669"/>
    <property type="project" value="TreeGrafter"/>
</dbReference>
<dbReference type="HAMAP" id="MF_01595">
    <property type="entry name" value="PNPase"/>
    <property type="match status" value="1"/>
</dbReference>
<evidence type="ECO:0000256" key="3">
    <source>
        <dbReference type="ARBA" id="ARBA00022679"/>
    </source>
</evidence>
<dbReference type="Proteomes" id="UP000467387">
    <property type="component" value="Unassembled WGS sequence"/>
</dbReference>
<dbReference type="PANTHER" id="PTHR11252:SF0">
    <property type="entry name" value="POLYRIBONUCLEOTIDE NUCLEOTIDYLTRANSFERASE 1, MITOCHONDRIAL"/>
    <property type="match status" value="1"/>
</dbReference>
<name>A0A6G0GW07_BIFLN</name>
<dbReference type="InterPro" id="IPR001247">
    <property type="entry name" value="ExoRNase_PH_dom1"/>
</dbReference>
<dbReference type="GO" id="GO:0006396">
    <property type="term" value="P:RNA processing"/>
    <property type="evidence" value="ECO:0007669"/>
    <property type="project" value="InterPro"/>
</dbReference>
<comment type="subcellular location">
    <subcellularLocation>
        <location evidence="8">Cytoplasm</location>
    </subcellularLocation>
</comment>
<dbReference type="SUPFAM" id="SSF46915">
    <property type="entry name" value="Polynucleotide phosphorylase/guanosine pentaphosphate synthase (PNPase/GPSI), domain 3"/>
    <property type="match status" value="1"/>
</dbReference>
<comment type="catalytic activity">
    <reaction evidence="8">
        <text>RNA(n+1) + phosphate = RNA(n) + a ribonucleoside 5'-diphosphate</text>
        <dbReference type="Rhea" id="RHEA:22096"/>
        <dbReference type="Rhea" id="RHEA-COMP:14527"/>
        <dbReference type="Rhea" id="RHEA-COMP:17342"/>
        <dbReference type="ChEBI" id="CHEBI:43474"/>
        <dbReference type="ChEBI" id="CHEBI:57930"/>
        <dbReference type="ChEBI" id="CHEBI:140395"/>
        <dbReference type="EC" id="2.7.7.8"/>
    </reaction>
</comment>
<dbReference type="InterPro" id="IPR014069">
    <property type="entry name" value="GPSI/PNP"/>
</dbReference>
<dbReference type="InterPro" id="IPR015848">
    <property type="entry name" value="PNPase_PH_RNA-bd_bac/org-type"/>
</dbReference>
<dbReference type="FunFam" id="3.30.230.70:FF:000001">
    <property type="entry name" value="Polyribonucleotide nucleotidyltransferase"/>
    <property type="match status" value="1"/>
</dbReference>
<feature type="compositionally biased region" description="Basic and acidic residues" evidence="9">
    <location>
        <begin position="926"/>
        <end position="952"/>
    </location>
</feature>
<dbReference type="Pfam" id="PF00013">
    <property type="entry name" value="KH_1"/>
    <property type="match status" value="1"/>
</dbReference>
<dbReference type="FunFam" id="3.30.1370.10:FF:000001">
    <property type="entry name" value="Polyribonucleotide nucleotidyltransferase"/>
    <property type="match status" value="1"/>
</dbReference>
<feature type="binding site" evidence="8">
    <location>
        <position position="527"/>
    </location>
    <ligand>
        <name>Mg(2+)</name>
        <dbReference type="ChEBI" id="CHEBI:18420"/>
    </ligand>
</feature>
<dbReference type="SMART" id="SM00322">
    <property type="entry name" value="KH"/>
    <property type="match status" value="1"/>
</dbReference>